<dbReference type="PANTHER" id="PTHR43135">
    <property type="entry name" value="ALPHA-D-RIBOSE 1-METHYLPHOSPHONATE 5-TRIPHOSPHATE DIPHOSPHATASE"/>
    <property type="match status" value="1"/>
</dbReference>
<dbReference type="OrthoDB" id="194468at2759"/>
<dbReference type="InterPro" id="IPR032466">
    <property type="entry name" value="Metal_Hydrolase"/>
</dbReference>
<organism evidence="2 3">
    <name type="scientific">Monosporascus ibericus</name>
    <dbReference type="NCBI Taxonomy" id="155417"/>
    <lineage>
        <taxon>Eukaryota</taxon>
        <taxon>Fungi</taxon>
        <taxon>Dikarya</taxon>
        <taxon>Ascomycota</taxon>
        <taxon>Pezizomycotina</taxon>
        <taxon>Sordariomycetes</taxon>
        <taxon>Xylariomycetidae</taxon>
        <taxon>Xylariales</taxon>
        <taxon>Xylariales incertae sedis</taxon>
        <taxon>Monosporascus</taxon>
    </lineage>
</organism>
<feature type="region of interest" description="Disordered" evidence="1">
    <location>
        <begin position="1"/>
        <end position="23"/>
    </location>
</feature>
<gene>
    <name evidence="2" type="ORF">DL764_003038</name>
</gene>
<dbReference type="InterPro" id="IPR051781">
    <property type="entry name" value="Metallo-dep_Hydrolase"/>
</dbReference>
<sequence>MAGGGVTSATDRHGNTQFTPDEVRAGSEVARCYGSLVTALSRVVDNVVADIGHGNLLDEGTARYIVERGVWLTPKLVTYDTMASNNHADFLPPDNQPKN</sequence>
<evidence type="ECO:0000313" key="2">
    <source>
        <dbReference type="EMBL" id="RYP06654.1"/>
    </source>
</evidence>
<keyword evidence="3" id="KW-1185">Reference proteome</keyword>
<dbReference type="STRING" id="155417.A0A4Q4TKN2"/>
<protein>
    <submittedName>
        <fullName evidence="2">Uncharacterized protein</fullName>
    </submittedName>
</protein>
<dbReference type="PANTHER" id="PTHR43135:SF3">
    <property type="entry name" value="ALPHA-D-RIBOSE 1-METHYLPHOSPHONATE 5-TRIPHOSPHATE DIPHOSPHATASE"/>
    <property type="match status" value="1"/>
</dbReference>
<comment type="caution">
    <text evidence="2">The sequence shown here is derived from an EMBL/GenBank/DDBJ whole genome shotgun (WGS) entry which is preliminary data.</text>
</comment>
<evidence type="ECO:0000313" key="3">
    <source>
        <dbReference type="Proteomes" id="UP000293360"/>
    </source>
</evidence>
<dbReference type="Gene3D" id="3.20.20.140">
    <property type="entry name" value="Metal-dependent hydrolases"/>
    <property type="match status" value="1"/>
</dbReference>
<proteinExistence type="predicted"/>
<evidence type="ECO:0000256" key="1">
    <source>
        <dbReference type="SAM" id="MobiDB-lite"/>
    </source>
</evidence>
<dbReference type="SUPFAM" id="SSF51556">
    <property type="entry name" value="Metallo-dependent hydrolases"/>
    <property type="match status" value="1"/>
</dbReference>
<reference evidence="2 3" key="1">
    <citation type="submission" date="2018-06" db="EMBL/GenBank/DDBJ databases">
        <title>Complete Genomes of Monosporascus.</title>
        <authorList>
            <person name="Robinson A.J."/>
            <person name="Natvig D.O."/>
        </authorList>
    </citation>
    <scope>NUCLEOTIDE SEQUENCE [LARGE SCALE GENOMIC DNA]</scope>
    <source>
        <strain evidence="2 3">CBS 110550</strain>
    </source>
</reference>
<dbReference type="Proteomes" id="UP000293360">
    <property type="component" value="Unassembled WGS sequence"/>
</dbReference>
<name>A0A4Q4TKN2_9PEZI</name>
<dbReference type="AlphaFoldDB" id="A0A4Q4TKN2"/>
<accession>A0A4Q4TKN2</accession>
<dbReference type="EMBL" id="QJNU01000121">
    <property type="protein sequence ID" value="RYP06654.1"/>
    <property type="molecule type" value="Genomic_DNA"/>
</dbReference>